<evidence type="ECO:0000313" key="1">
    <source>
        <dbReference type="EMBL" id="WAR46571.1"/>
    </source>
</evidence>
<gene>
    <name evidence="1" type="ORF">NM686_008665</name>
</gene>
<reference evidence="1" key="1">
    <citation type="submission" date="2022-11" db="EMBL/GenBank/DDBJ databases">
        <title>Methylomonas rapida sp. nov., Carotenoid-Producing Obligate Methanotrophs with High Growth Characteristics and Biotechnological Potential.</title>
        <authorList>
            <person name="Tikhonova E.N."/>
            <person name="Suleimanov R.Z."/>
            <person name="Miroshnikov K."/>
            <person name="Oshkin I.Y."/>
            <person name="Belova S.E."/>
            <person name="Danilova O.V."/>
            <person name="Ashikhmin A."/>
            <person name="Konopkin A."/>
            <person name="But S.Y."/>
            <person name="Khmelenina V.N."/>
            <person name="Kuznetsov N."/>
            <person name="Pimenov N.V."/>
            <person name="Dedysh S.N."/>
        </authorList>
    </citation>
    <scope>NUCLEOTIDE SEQUENCE</scope>
    <source>
        <strain evidence="1">MP1</strain>
    </source>
</reference>
<dbReference type="EMBL" id="CP113517">
    <property type="protein sequence ID" value="WAR46571.1"/>
    <property type="molecule type" value="Genomic_DNA"/>
</dbReference>
<proteinExistence type="predicted"/>
<dbReference type="Proteomes" id="UP001162780">
    <property type="component" value="Chromosome"/>
</dbReference>
<protein>
    <submittedName>
        <fullName evidence="1">Uncharacterized protein</fullName>
    </submittedName>
</protein>
<accession>A0ABY7GQ10</accession>
<sequence>MKKHLFGDLIYQLVGKILGAILLMVCIVGQAGAVDDMALKKAFLAALVPASDEELAELRGGFVLPNGMNVEFSVEKIVSMNGMITFSSTFNMPANISLIQNGLGNEAPEFQGPVLGSVVQNNLDDQFISTLKTINIELSNLRNSITPAQRALVASDLAVPNVNR</sequence>
<name>A0ABY7GQ10_9GAMM</name>
<keyword evidence="2" id="KW-1185">Reference proteome</keyword>
<dbReference type="RefSeq" id="WP_255187480.1">
    <property type="nucleotide sequence ID" value="NZ_CP113517.1"/>
</dbReference>
<organism evidence="1 2">
    <name type="scientific">Methylomonas rapida</name>
    <dbReference type="NCBI Taxonomy" id="2963939"/>
    <lineage>
        <taxon>Bacteria</taxon>
        <taxon>Pseudomonadati</taxon>
        <taxon>Pseudomonadota</taxon>
        <taxon>Gammaproteobacteria</taxon>
        <taxon>Methylococcales</taxon>
        <taxon>Methylococcaceae</taxon>
        <taxon>Methylomonas</taxon>
    </lineage>
</organism>
<evidence type="ECO:0000313" key="2">
    <source>
        <dbReference type="Proteomes" id="UP001162780"/>
    </source>
</evidence>